<proteinExistence type="predicted"/>
<dbReference type="AlphaFoldDB" id="A0AAQ4EUW9"/>
<evidence type="ECO:0000313" key="2">
    <source>
        <dbReference type="Proteomes" id="UP001321473"/>
    </source>
</evidence>
<organism evidence="1 2">
    <name type="scientific">Amblyomma americanum</name>
    <name type="common">Lone star tick</name>
    <dbReference type="NCBI Taxonomy" id="6943"/>
    <lineage>
        <taxon>Eukaryota</taxon>
        <taxon>Metazoa</taxon>
        <taxon>Ecdysozoa</taxon>
        <taxon>Arthropoda</taxon>
        <taxon>Chelicerata</taxon>
        <taxon>Arachnida</taxon>
        <taxon>Acari</taxon>
        <taxon>Parasitiformes</taxon>
        <taxon>Ixodida</taxon>
        <taxon>Ixodoidea</taxon>
        <taxon>Ixodidae</taxon>
        <taxon>Amblyomminae</taxon>
        <taxon>Amblyomma</taxon>
    </lineage>
</organism>
<comment type="caution">
    <text evidence="1">The sequence shown here is derived from an EMBL/GenBank/DDBJ whole genome shotgun (WGS) entry which is preliminary data.</text>
</comment>
<dbReference type="Proteomes" id="UP001321473">
    <property type="component" value="Unassembled WGS sequence"/>
</dbReference>
<sequence length="97" mass="10882">MSARLNIMPPSTDVEGDLKAVLKTSLPIRFLERFGMRDALAHFVRTASSGEGWTWIKKALKDPPVRGDGKHQTSSKVFNIRMIPLDLGKFDFSTSDF</sequence>
<name>A0AAQ4EUW9_AMBAM</name>
<reference evidence="1 2" key="1">
    <citation type="journal article" date="2023" name="Arcadia Sci">
        <title>De novo assembly of a long-read Amblyomma americanum tick genome.</title>
        <authorList>
            <person name="Chou S."/>
            <person name="Poskanzer K.E."/>
            <person name="Rollins M."/>
            <person name="Thuy-Boun P.S."/>
        </authorList>
    </citation>
    <scope>NUCLEOTIDE SEQUENCE [LARGE SCALE GENOMIC DNA]</scope>
    <source>
        <strain evidence="1">F_SG_1</strain>
        <tissue evidence="1">Salivary glands</tissue>
    </source>
</reference>
<gene>
    <name evidence="1" type="ORF">V5799_020143</name>
</gene>
<evidence type="ECO:0000313" key="1">
    <source>
        <dbReference type="EMBL" id="KAK8778517.1"/>
    </source>
</evidence>
<protein>
    <submittedName>
        <fullName evidence="1">Uncharacterized protein</fullName>
    </submittedName>
</protein>
<accession>A0AAQ4EUW9</accession>
<dbReference type="EMBL" id="JARKHS020010662">
    <property type="protein sequence ID" value="KAK8778517.1"/>
    <property type="molecule type" value="Genomic_DNA"/>
</dbReference>
<keyword evidence="2" id="KW-1185">Reference proteome</keyword>